<protein>
    <submittedName>
        <fullName evidence="1">Uncharacterized protein</fullName>
    </submittedName>
</protein>
<name>A0A0K8RFS6_IXORI</name>
<evidence type="ECO:0000313" key="1">
    <source>
        <dbReference type="EMBL" id="JAA69995.1"/>
    </source>
</evidence>
<reference evidence="1" key="1">
    <citation type="submission" date="2012-12" db="EMBL/GenBank/DDBJ databases">
        <title>Identification and characterization of a phenylalanine ammonia-lyase gene family in Isatis indigotica Fort.</title>
        <authorList>
            <person name="Liu Q."/>
            <person name="Chen J."/>
            <person name="Zhou X."/>
            <person name="Di P."/>
            <person name="Xiao Y."/>
            <person name="Xuan H."/>
            <person name="Zhang L."/>
            <person name="Chen W."/>
        </authorList>
    </citation>
    <scope>NUCLEOTIDE SEQUENCE</scope>
    <source>
        <tissue evidence="1">Salivary gland</tissue>
    </source>
</reference>
<accession>A0A0K8RFS6</accession>
<organism evidence="1">
    <name type="scientific">Ixodes ricinus</name>
    <name type="common">Common tick</name>
    <name type="synonym">Acarus ricinus</name>
    <dbReference type="NCBI Taxonomy" id="34613"/>
    <lineage>
        <taxon>Eukaryota</taxon>
        <taxon>Metazoa</taxon>
        <taxon>Ecdysozoa</taxon>
        <taxon>Arthropoda</taxon>
        <taxon>Chelicerata</taxon>
        <taxon>Arachnida</taxon>
        <taxon>Acari</taxon>
        <taxon>Parasitiformes</taxon>
        <taxon>Ixodida</taxon>
        <taxon>Ixodoidea</taxon>
        <taxon>Ixodidae</taxon>
        <taxon>Ixodinae</taxon>
        <taxon>Ixodes</taxon>
    </lineage>
</organism>
<dbReference type="EMBL" id="GADI01003813">
    <property type="protein sequence ID" value="JAA69995.1"/>
    <property type="molecule type" value="mRNA"/>
</dbReference>
<proteinExistence type="evidence at transcript level"/>
<dbReference type="AlphaFoldDB" id="A0A0K8RFS6"/>
<sequence>MILTTNQNQTLSIQCFLDYERGLCNDIAQVCFQIPINVLHVENPFTTNRLSFVLHGQPLKIWKKVYDKEILVNLGDLHAKDIRLESEKFNVSEYSPILRARDVSHGKGGYVYVIDGNTGKYLCTLDYLYCFNHGITTKDRNPFSVSNVTGLRPISEAISNGLYWQKIITNNCPRVKGDLYYSNIVGSEFQKREKSLYWSMESYIEDYDAYMFGVAIAYAIDEALDHVNDTERCVTEKYYSSLWPNNISDEVHSLLWSITSTRRHCQVIQTAMCLMFTPTIYSNMLQAMDSQFYLLSGDMFSDIEEGRRLIDNYPEDPFETTFVYDQVHPFLNLQDLEDAAESLEDVAESLCLKQDRNVLLNRNFEQKYLLRVSQRLDLGKALTAFKVAVDDWLHYLYTPYTITFPKQGVPNKPSNSNHGLEFIDSALGSDVYITHNCGKWTLKPKDVSFVLCKSADHTVLSTYVSPIEALRILFVDKYESACMDTMWDNIFKVSLKAIAGIKTSQIVETYKQYHLYRSLLQLIVFTCSRTKYIYHEKDAVEKVYSVGENVNKQMRKTARNVAYACSSYDWLDFVLDSYKKGYLNAPSQIGDQSFHKYKFKIPNNVDNEMTGNIDDDWPFYDLDFIRIYDKFTSETLWSYYGRNLKKRIEMSLSYFDDNIEDFVGKTSTSVVPLHVKMAVIYKYFNEDVTDDVKRQSLWNNMSSVVRLGDFQQEIKSNVGYAVSIFDTPGMWTVFSLNSNDNNFFVTYKLIPGKPIFMMENVDVDNDDIAKANNAKISTLLRNRDILYGRIVDPYIVDLMHTILCIKGSIVYNYGQNRLKTFLSNILGMEYTDTIINPENQLNVQDINTFPKLNTYISDLLKANQLPSLSLIKISNMYELFVNTIAQSTKKEEPLLKKRRRQR</sequence>